<evidence type="ECO:0000256" key="4">
    <source>
        <dbReference type="ARBA" id="ARBA00022764"/>
    </source>
</evidence>
<dbReference type="EMBL" id="DVLF01000187">
    <property type="protein sequence ID" value="HIT50568.1"/>
    <property type="molecule type" value="Genomic_DNA"/>
</dbReference>
<keyword evidence="4" id="KW-0574">Periplasm</keyword>
<evidence type="ECO:0000256" key="3">
    <source>
        <dbReference type="ARBA" id="ARBA00022729"/>
    </source>
</evidence>
<dbReference type="PANTHER" id="PTHR30222:SF17">
    <property type="entry name" value="SPERMIDINE_PUTRESCINE-BINDING PERIPLASMIC PROTEIN"/>
    <property type="match status" value="1"/>
</dbReference>
<evidence type="ECO:0008006" key="7">
    <source>
        <dbReference type="Google" id="ProtNLM"/>
    </source>
</evidence>
<dbReference type="GO" id="GO:0042597">
    <property type="term" value="C:periplasmic space"/>
    <property type="evidence" value="ECO:0007669"/>
    <property type="project" value="UniProtKB-SubCell"/>
</dbReference>
<gene>
    <name evidence="5" type="ORF">IAD46_06015</name>
</gene>
<feature type="non-terminal residue" evidence="5">
    <location>
        <position position="1"/>
    </location>
</feature>
<reference evidence="5" key="2">
    <citation type="journal article" date="2021" name="PeerJ">
        <title>Extensive microbial diversity within the chicken gut microbiome revealed by metagenomics and culture.</title>
        <authorList>
            <person name="Gilroy R."/>
            <person name="Ravi A."/>
            <person name="Getino M."/>
            <person name="Pursley I."/>
            <person name="Horton D.L."/>
            <person name="Alikhan N.F."/>
            <person name="Baker D."/>
            <person name="Gharbi K."/>
            <person name="Hall N."/>
            <person name="Watson M."/>
            <person name="Adriaenssens E.M."/>
            <person name="Foster-Nyarko E."/>
            <person name="Jarju S."/>
            <person name="Secka A."/>
            <person name="Antonio M."/>
            <person name="Oren A."/>
            <person name="Chaudhuri R.R."/>
            <person name="La Ragione R."/>
            <person name="Hildebrand F."/>
            <person name="Pallen M.J."/>
        </authorList>
    </citation>
    <scope>NUCLEOTIDE SEQUENCE</scope>
    <source>
        <strain evidence="5">ChiW17-6978</strain>
    </source>
</reference>
<dbReference type="PANTHER" id="PTHR30222">
    <property type="entry name" value="SPERMIDINE/PUTRESCINE-BINDING PERIPLASMIC PROTEIN"/>
    <property type="match status" value="1"/>
</dbReference>
<comment type="caution">
    <text evidence="5">The sequence shown here is derived from an EMBL/GenBank/DDBJ whole genome shotgun (WGS) entry which is preliminary data.</text>
</comment>
<evidence type="ECO:0000313" key="6">
    <source>
        <dbReference type="Proteomes" id="UP000886758"/>
    </source>
</evidence>
<dbReference type="PRINTS" id="PR00909">
    <property type="entry name" value="SPERMDNBNDNG"/>
</dbReference>
<dbReference type="Proteomes" id="UP000886758">
    <property type="component" value="Unassembled WGS sequence"/>
</dbReference>
<organism evidence="5 6">
    <name type="scientific">Candidatus Pelethenecus faecipullorum</name>
    <dbReference type="NCBI Taxonomy" id="2840900"/>
    <lineage>
        <taxon>Bacteria</taxon>
        <taxon>Bacillati</taxon>
        <taxon>Mycoplasmatota</taxon>
        <taxon>Mollicutes</taxon>
        <taxon>Candidatus Pelethenecus</taxon>
    </lineage>
</organism>
<evidence type="ECO:0000256" key="2">
    <source>
        <dbReference type="ARBA" id="ARBA00022448"/>
    </source>
</evidence>
<accession>A0A9D1KK64</accession>
<evidence type="ECO:0000256" key="1">
    <source>
        <dbReference type="ARBA" id="ARBA00004418"/>
    </source>
</evidence>
<dbReference type="GO" id="GO:0015846">
    <property type="term" value="P:polyamine transport"/>
    <property type="evidence" value="ECO:0007669"/>
    <property type="project" value="InterPro"/>
</dbReference>
<comment type="subcellular location">
    <subcellularLocation>
        <location evidence="1">Periplasm</location>
    </subcellularLocation>
</comment>
<proteinExistence type="predicted"/>
<keyword evidence="3" id="KW-0732">Signal</keyword>
<sequence length="382" mass="43511">VRGGTTLYDVVVPSDYMVEKMVENDLLAPIDFDKLANYDPEACLEGVQGIRKTMEQHQTGISDYCVPYLWGTWGMMYSTLKEGLEEAVTTADNPWRALFDRSILPTATKVAMYDSHLHAYAVACKYLGLDSTTELTEDSLNRIYDAVQTMDYDAWGTDSIKKDIVAQNLDLGFMWTGDFLYYYCENVAKKVLEAYLAGDVAIASFSEMIEVLTGDERIYTANGRTYQVGFDIYIPDDTIAFCDHFVIPKDSAHYDLALKFIDFMCGRKPVDAAFSNAYYVSYNTPFIDVYEDMAALATTQWDEDEAALFEEEVKMGTDPYDSSLFWKVYDQAIGIAFEKYYPKEEQVELPDGSIRHYKGEMLSNFNRKYVNTINNLLNNARS</sequence>
<reference evidence="5" key="1">
    <citation type="submission" date="2020-10" db="EMBL/GenBank/DDBJ databases">
        <authorList>
            <person name="Gilroy R."/>
        </authorList>
    </citation>
    <scope>NUCLEOTIDE SEQUENCE</scope>
    <source>
        <strain evidence="5">ChiW17-6978</strain>
    </source>
</reference>
<dbReference type="GO" id="GO:0019808">
    <property type="term" value="F:polyamine binding"/>
    <property type="evidence" value="ECO:0007669"/>
    <property type="project" value="InterPro"/>
</dbReference>
<dbReference type="Gene3D" id="3.40.190.10">
    <property type="entry name" value="Periplasmic binding protein-like II"/>
    <property type="match status" value="4"/>
</dbReference>
<name>A0A9D1KK64_9MOLU</name>
<dbReference type="AlphaFoldDB" id="A0A9D1KK64"/>
<dbReference type="InterPro" id="IPR001188">
    <property type="entry name" value="Sperm_putr-bd"/>
</dbReference>
<dbReference type="SUPFAM" id="SSF53850">
    <property type="entry name" value="Periplasmic binding protein-like II"/>
    <property type="match status" value="1"/>
</dbReference>
<protein>
    <recommendedName>
        <fullName evidence="7">Extracellular solute-binding protein</fullName>
    </recommendedName>
</protein>
<keyword evidence="2" id="KW-0813">Transport</keyword>
<evidence type="ECO:0000313" key="5">
    <source>
        <dbReference type="EMBL" id="HIT50568.1"/>
    </source>
</evidence>